<keyword evidence="2" id="KW-0812">Transmembrane</keyword>
<comment type="caution">
    <text evidence="3">The sequence shown here is derived from an EMBL/GenBank/DDBJ whole genome shotgun (WGS) entry which is preliminary data.</text>
</comment>
<feature type="transmembrane region" description="Helical" evidence="2">
    <location>
        <begin position="115"/>
        <end position="139"/>
    </location>
</feature>
<keyword evidence="2" id="KW-1133">Transmembrane helix</keyword>
<keyword evidence="4" id="KW-1185">Reference proteome</keyword>
<evidence type="ECO:0000313" key="3">
    <source>
        <dbReference type="EMBL" id="KPL89913.1"/>
    </source>
</evidence>
<keyword evidence="2" id="KW-0472">Membrane</keyword>
<dbReference type="AlphaFoldDB" id="A0A0P6YZR0"/>
<keyword evidence="1" id="KW-0175">Coiled coil</keyword>
<proteinExistence type="predicted"/>
<dbReference type="RefSeq" id="WP_062416916.1">
    <property type="nucleotide sequence ID" value="NZ_DF967974.1"/>
</dbReference>
<accession>A0A0P6YZR0</accession>
<gene>
    <name evidence="3" type="ORF">ADN01_03300</name>
</gene>
<dbReference type="OrthoDB" id="158206at2"/>
<evidence type="ECO:0000256" key="1">
    <source>
        <dbReference type="SAM" id="Coils"/>
    </source>
</evidence>
<protein>
    <submittedName>
        <fullName evidence="3">Uncharacterized protein</fullName>
    </submittedName>
</protein>
<dbReference type="EMBL" id="LGCM01000014">
    <property type="protein sequence ID" value="KPL89913.1"/>
    <property type="molecule type" value="Genomic_DNA"/>
</dbReference>
<evidence type="ECO:0000256" key="2">
    <source>
        <dbReference type="SAM" id="Phobius"/>
    </source>
</evidence>
<dbReference type="Proteomes" id="UP000050501">
    <property type="component" value="Unassembled WGS sequence"/>
</dbReference>
<reference evidence="3 4" key="1">
    <citation type="submission" date="2015-07" db="EMBL/GenBank/DDBJ databases">
        <title>Genome sequence of Levilinea saccharolytica DSM 16555.</title>
        <authorList>
            <person name="Hemp J."/>
            <person name="Ward L.M."/>
            <person name="Pace L.A."/>
            <person name="Fischer W.W."/>
        </authorList>
    </citation>
    <scope>NUCLEOTIDE SEQUENCE [LARGE SCALE GENOMIC DNA]</scope>
    <source>
        <strain evidence="3 4">KIBI-1</strain>
    </source>
</reference>
<evidence type="ECO:0000313" key="4">
    <source>
        <dbReference type="Proteomes" id="UP000050501"/>
    </source>
</evidence>
<dbReference type="STRING" id="229921.ADN01_03300"/>
<feature type="transmembrane region" description="Helical" evidence="2">
    <location>
        <begin position="89"/>
        <end position="109"/>
    </location>
</feature>
<organism evidence="3 4">
    <name type="scientific">Levilinea saccharolytica</name>
    <dbReference type="NCBI Taxonomy" id="229921"/>
    <lineage>
        <taxon>Bacteria</taxon>
        <taxon>Bacillati</taxon>
        <taxon>Chloroflexota</taxon>
        <taxon>Anaerolineae</taxon>
        <taxon>Anaerolineales</taxon>
        <taxon>Anaerolineaceae</taxon>
        <taxon>Levilinea</taxon>
    </lineage>
</organism>
<sequence>MTSDWIALTCPHCGGKLEAAAQRGHFACSHCGREQILNQGENLEEMAARLSQMQAQIGALQRQQEANLLPVLAVEVEGLSRQLQGQNRVLFSSLAVFFIGFMIRQILIFPPEAGLWRFFAPAVMWVGAGVFLYTTYSAIRLNRARSQRLRRMTEIRRRLG</sequence>
<feature type="coiled-coil region" evidence="1">
    <location>
        <begin position="33"/>
        <end position="63"/>
    </location>
</feature>
<name>A0A0P6YZR0_9CHLR</name>